<sequence length="69" mass="7576">MLVVSLVLPPVVAAPINTLPSQPHLMVKGSRFQVDRIMKIVQLPTASLNPSVIARFIGFGSSLLRQRIR</sequence>
<keyword evidence="2" id="KW-1185">Reference proteome</keyword>
<name>A0ABX3LUH5_9XANT</name>
<evidence type="ECO:0000313" key="1">
    <source>
        <dbReference type="EMBL" id="OOW58544.1"/>
    </source>
</evidence>
<dbReference type="RefSeq" id="WP_033483977.1">
    <property type="nucleotide sequence ID" value="NZ_LOJT01000297.1"/>
</dbReference>
<comment type="caution">
    <text evidence="1">The sequence shown here is derived from an EMBL/GenBank/DDBJ whole genome shotgun (WGS) entry which is preliminary data.</text>
</comment>
<proteinExistence type="predicted"/>
<reference evidence="1 2" key="1">
    <citation type="submission" date="2015-12" db="EMBL/GenBank/DDBJ databases">
        <authorList>
            <person name="Bansal K."/>
            <person name="Midha S."/>
            <person name="Patil P.B."/>
        </authorList>
    </citation>
    <scope>NUCLEOTIDE SEQUENCE [LARGE SCALE GENOMIC DNA]</scope>
    <source>
        <strain evidence="1 2">LMG21719</strain>
    </source>
</reference>
<dbReference type="Proteomes" id="UP000190018">
    <property type="component" value="Unassembled WGS sequence"/>
</dbReference>
<gene>
    <name evidence="1" type="ORF">Xant_13505</name>
</gene>
<evidence type="ECO:0000313" key="2">
    <source>
        <dbReference type="Proteomes" id="UP000190018"/>
    </source>
</evidence>
<organism evidence="1 2">
    <name type="scientific">Xanthomonas cissicola</name>
    <dbReference type="NCBI Taxonomy" id="86186"/>
    <lineage>
        <taxon>Bacteria</taxon>
        <taxon>Pseudomonadati</taxon>
        <taxon>Pseudomonadota</taxon>
        <taxon>Gammaproteobacteria</taxon>
        <taxon>Lysobacterales</taxon>
        <taxon>Lysobacteraceae</taxon>
        <taxon>Xanthomonas</taxon>
    </lineage>
</organism>
<accession>A0ABX3LUH5</accession>
<dbReference type="EMBL" id="LOJT01000297">
    <property type="protein sequence ID" value="OOW58544.1"/>
    <property type="molecule type" value="Genomic_DNA"/>
</dbReference>
<protein>
    <submittedName>
        <fullName evidence="1">Uncharacterized protein</fullName>
    </submittedName>
</protein>